<keyword evidence="1" id="KW-0812">Transmembrane</keyword>
<proteinExistence type="predicted"/>
<dbReference type="AlphaFoldDB" id="A0A3M7PJC6"/>
<keyword evidence="1" id="KW-1133">Transmembrane helix</keyword>
<comment type="caution">
    <text evidence="2">The sequence shown here is derived from an EMBL/GenBank/DDBJ whole genome shotgun (WGS) entry which is preliminary data.</text>
</comment>
<dbReference type="Proteomes" id="UP000276133">
    <property type="component" value="Unassembled WGS sequence"/>
</dbReference>
<evidence type="ECO:0000313" key="3">
    <source>
        <dbReference type="Proteomes" id="UP000276133"/>
    </source>
</evidence>
<reference evidence="2 3" key="1">
    <citation type="journal article" date="2018" name="Sci. Rep.">
        <title>Genomic signatures of local adaptation to the degree of environmental predictability in rotifers.</title>
        <authorList>
            <person name="Franch-Gras L."/>
            <person name="Hahn C."/>
            <person name="Garcia-Roger E.M."/>
            <person name="Carmona M.J."/>
            <person name="Serra M."/>
            <person name="Gomez A."/>
        </authorList>
    </citation>
    <scope>NUCLEOTIDE SEQUENCE [LARGE SCALE GENOMIC DNA]</scope>
    <source>
        <strain evidence="2">HYR1</strain>
    </source>
</reference>
<protein>
    <submittedName>
        <fullName evidence="2">Uncharacterized protein</fullName>
    </submittedName>
</protein>
<name>A0A3M7PJC6_BRAPC</name>
<keyword evidence="3" id="KW-1185">Reference proteome</keyword>
<sequence>MDQFFYLTNCLGEIIVSFRTKKFYQTFSPFFFSVHSFTMLLVEEYFSAWSAITAKMHVTSTPLGAFYSVIQFAYACIALIRLYLTLVEKSLVLVLKERAERGYTQLLNYDLHKNFYEFNLLHQDELKDFFLQTT</sequence>
<accession>A0A3M7PJC6</accession>
<evidence type="ECO:0000313" key="2">
    <source>
        <dbReference type="EMBL" id="RMZ99206.1"/>
    </source>
</evidence>
<organism evidence="2 3">
    <name type="scientific">Brachionus plicatilis</name>
    <name type="common">Marine rotifer</name>
    <name type="synonym">Brachionus muelleri</name>
    <dbReference type="NCBI Taxonomy" id="10195"/>
    <lineage>
        <taxon>Eukaryota</taxon>
        <taxon>Metazoa</taxon>
        <taxon>Spiralia</taxon>
        <taxon>Gnathifera</taxon>
        <taxon>Rotifera</taxon>
        <taxon>Eurotatoria</taxon>
        <taxon>Monogononta</taxon>
        <taxon>Pseudotrocha</taxon>
        <taxon>Ploima</taxon>
        <taxon>Brachionidae</taxon>
        <taxon>Brachionus</taxon>
    </lineage>
</organism>
<feature type="transmembrane region" description="Helical" evidence="1">
    <location>
        <begin position="64"/>
        <end position="84"/>
    </location>
</feature>
<keyword evidence="1" id="KW-0472">Membrane</keyword>
<evidence type="ECO:0000256" key="1">
    <source>
        <dbReference type="SAM" id="Phobius"/>
    </source>
</evidence>
<gene>
    <name evidence="2" type="ORF">BpHYR1_009804</name>
</gene>
<dbReference type="EMBL" id="REGN01010356">
    <property type="protein sequence ID" value="RMZ99206.1"/>
    <property type="molecule type" value="Genomic_DNA"/>
</dbReference>
<feature type="transmembrane region" description="Helical" evidence="1">
    <location>
        <begin position="30"/>
        <end position="52"/>
    </location>
</feature>